<keyword evidence="8 11" id="KW-1015">Disulfide bond</keyword>
<dbReference type="SUPFAM" id="SSF63825">
    <property type="entry name" value="YWTD domain"/>
    <property type="match status" value="1"/>
</dbReference>
<evidence type="ECO:0000256" key="4">
    <source>
        <dbReference type="ARBA" id="ARBA00022692"/>
    </source>
</evidence>
<feature type="disulfide bond" evidence="11">
    <location>
        <begin position="23"/>
        <end position="41"/>
    </location>
</feature>
<evidence type="ECO:0000256" key="1">
    <source>
        <dbReference type="ARBA" id="ARBA00004167"/>
    </source>
</evidence>
<dbReference type="Gene3D" id="2.120.10.30">
    <property type="entry name" value="TolB, C-terminal domain"/>
    <property type="match status" value="1"/>
</dbReference>
<organism evidence="13 14">
    <name type="scientific">Ciona intestinalis</name>
    <name type="common">Transparent sea squirt</name>
    <name type="synonym">Ascidia intestinalis</name>
    <dbReference type="NCBI Taxonomy" id="7719"/>
    <lineage>
        <taxon>Eukaryota</taxon>
        <taxon>Metazoa</taxon>
        <taxon>Chordata</taxon>
        <taxon>Tunicata</taxon>
        <taxon>Ascidiacea</taxon>
        <taxon>Phlebobranchia</taxon>
        <taxon>Cionidae</taxon>
        <taxon>Ciona</taxon>
    </lineage>
</organism>
<protein>
    <submittedName>
        <fullName evidence="13">Low-density lipoprotein receptor 1</fullName>
    </submittedName>
</protein>
<dbReference type="Gene3D" id="2.10.25.10">
    <property type="entry name" value="Laminin"/>
    <property type="match status" value="1"/>
</dbReference>
<dbReference type="Gene3D" id="4.10.400.10">
    <property type="entry name" value="Low-density Lipoprotein Receptor"/>
    <property type="match status" value="5"/>
</dbReference>
<dbReference type="Proteomes" id="UP000008144">
    <property type="component" value="Unassembled WGS sequence"/>
</dbReference>
<keyword evidence="12" id="KW-0732">Signal</keyword>
<proteinExistence type="predicted"/>
<dbReference type="PROSITE" id="PS01209">
    <property type="entry name" value="LDLRA_1"/>
    <property type="match status" value="3"/>
</dbReference>
<evidence type="ECO:0000313" key="13">
    <source>
        <dbReference type="Ensembl" id="ENSCINP00000029716.2"/>
    </source>
</evidence>
<feature type="disulfide bond" evidence="11">
    <location>
        <begin position="107"/>
        <end position="125"/>
    </location>
</feature>
<dbReference type="SMART" id="SM00192">
    <property type="entry name" value="LDLa"/>
    <property type="match status" value="5"/>
</dbReference>
<evidence type="ECO:0000256" key="11">
    <source>
        <dbReference type="PROSITE-ProRule" id="PRU00124"/>
    </source>
</evidence>
<dbReference type="SUPFAM" id="SSF57196">
    <property type="entry name" value="EGF/Laminin"/>
    <property type="match status" value="1"/>
</dbReference>
<sequence length="605" mass="66660">MGFVQFAFFVCFISVTSSEVWKCDDGLSINSAWRCDGQFDCLDWSDENPDNCPPRECSPSEYKCNNGMCISDVLVCNGEYDCMGDQSDESNCTYHNVDCDVTLFHMCGNNMCIPMEWRCDNEDDCGDNSDEMGCSNVCLNGHVICNKTGLCISEHWVCDGVKDCVDGEDESHCGQADPPTPANPCNISAFECDGNCYSIFRACDGRNDCVDGLDEGLTCQVSTCRLRKNDDFIRNMNGGEIVCDHLCIATPSGPRCYCHPGFSLEANGFECKVDGVSPSLYFSSSNQIRRITLHASSLMRSDDVIVVDPNQNASITAIQYDTNTNILFWLDSNSENIHTMAATGQQRVIATIPGVTSLAFDWLTYNLYVTRLTPPSVGVIPLTSDATPTTTTPIHLATYQAPTCIALLPHKGLMIVCDHGNPSTNPHLTLLNMDGTSPRTFHTTDLPHIHAVAVDVITDLVYWGETGAGVARVRVKSLDGSHQKVILSSAMGNSPIQYPSSISMFEDDLYFTDPHMREVWRLDSISGKATNFEGGDNEPIVKVAMSDKVLAVHVAHPVQQRAHREFVTQPMCDVHVHSCMREPTNGITMFMSTIEDIGARWENLH</sequence>
<accession>F6WZ22</accession>
<reference evidence="13" key="3">
    <citation type="submission" date="2025-09" db="UniProtKB">
        <authorList>
            <consortium name="Ensembl"/>
        </authorList>
    </citation>
    <scope>IDENTIFICATION</scope>
</reference>
<evidence type="ECO:0000256" key="8">
    <source>
        <dbReference type="ARBA" id="ARBA00023157"/>
    </source>
</evidence>
<evidence type="ECO:0000256" key="7">
    <source>
        <dbReference type="ARBA" id="ARBA00023136"/>
    </source>
</evidence>
<reference evidence="14" key="1">
    <citation type="journal article" date="2002" name="Science">
        <title>The draft genome of Ciona intestinalis: insights into chordate and vertebrate origins.</title>
        <authorList>
            <person name="Dehal P."/>
            <person name="Satou Y."/>
            <person name="Campbell R.K."/>
            <person name="Chapman J."/>
            <person name="Degnan B."/>
            <person name="De Tomaso A."/>
            <person name="Davidson B."/>
            <person name="Di Gregorio A."/>
            <person name="Gelpke M."/>
            <person name="Goodstein D.M."/>
            <person name="Harafuji N."/>
            <person name="Hastings K.E."/>
            <person name="Ho I."/>
            <person name="Hotta K."/>
            <person name="Huang W."/>
            <person name="Kawashima T."/>
            <person name="Lemaire P."/>
            <person name="Martinez D."/>
            <person name="Meinertzhagen I.A."/>
            <person name="Necula S."/>
            <person name="Nonaka M."/>
            <person name="Putnam N."/>
            <person name="Rash S."/>
            <person name="Saiga H."/>
            <person name="Satake M."/>
            <person name="Terry A."/>
            <person name="Yamada L."/>
            <person name="Wang H.G."/>
            <person name="Awazu S."/>
            <person name="Azumi K."/>
            <person name="Boore J."/>
            <person name="Branno M."/>
            <person name="Chin-Bow S."/>
            <person name="DeSantis R."/>
            <person name="Doyle S."/>
            <person name="Francino P."/>
            <person name="Keys D.N."/>
            <person name="Haga S."/>
            <person name="Hayashi H."/>
            <person name="Hino K."/>
            <person name="Imai K.S."/>
            <person name="Inaba K."/>
            <person name="Kano S."/>
            <person name="Kobayashi K."/>
            <person name="Kobayashi M."/>
            <person name="Lee B.I."/>
            <person name="Makabe K.W."/>
            <person name="Manohar C."/>
            <person name="Matassi G."/>
            <person name="Medina M."/>
            <person name="Mochizuki Y."/>
            <person name="Mount S."/>
            <person name="Morishita T."/>
            <person name="Miura S."/>
            <person name="Nakayama A."/>
            <person name="Nishizaka S."/>
            <person name="Nomoto H."/>
            <person name="Ohta F."/>
            <person name="Oishi K."/>
            <person name="Rigoutsos I."/>
            <person name="Sano M."/>
            <person name="Sasaki A."/>
            <person name="Sasakura Y."/>
            <person name="Shoguchi E."/>
            <person name="Shin-i T."/>
            <person name="Spagnuolo A."/>
            <person name="Stainier D."/>
            <person name="Suzuki M.M."/>
            <person name="Tassy O."/>
            <person name="Takatori N."/>
            <person name="Tokuoka M."/>
            <person name="Yagi K."/>
            <person name="Yoshizaki F."/>
            <person name="Wada S."/>
            <person name="Zhang C."/>
            <person name="Hyatt P.D."/>
            <person name="Larimer F."/>
            <person name="Detter C."/>
            <person name="Doggett N."/>
            <person name="Glavina T."/>
            <person name="Hawkins T."/>
            <person name="Richardson P."/>
            <person name="Lucas S."/>
            <person name="Kohara Y."/>
            <person name="Levine M."/>
            <person name="Satoh N."/>
            <person name="Rokhsar D.S."/>
        </authorList>
    </citation>
    <scope>NUCLEOTIDE SEQUENCE [LARGE SCALE GENOMIC DNA]</scope>
</reference>
<dbReference type="InterPro" id="IPR051221">
    <property type="entry name" value="LDLR-related"/>
</dbReference>
<keyword evidence="4" id="KW-0812">Transmembrane</keyword>
<keyword evidence="7" id="KW-0472">Membrane</keyword>
<keyword evidence="6" id="KW-1133">Transmembrane helix</keyword>
<keyword evidence="14" id="KW-1185">Reference proteome</keyword>
<keyword evidence="9" id="KW-0675">Receptor</keyword>
<evidence type="ECO:0000256" key="10">
    <source>
        <dbReference type="ARBA" id="ARBA00023180"/>
    </source>
</evidence>
<dbReference type="SUPFAM" id="SSF57424">
    <property type="entry name" value="LDL receptor-like module"/>
    <property type="match status" value="5"/>
</dbReference>
<evidence type="ECO:0000256" key="9">
    <source>
        <dbReference type="ARBA" id="ARBA00023170"/>
    </source>
</evidence>
<dbReference type="InterPro" id="IPR000033">
    <property type="entry name" value="LDLR_classB_rpt"/>
</dbReference>
<dbReference type="FunFam" id="4.10.400.10:FF:000219">
    <property type="entry name" value="LDL receptor protein 1, isoform F"/>
    <property type="match status" value="1"/>
</dbReference>
<name>F6WZ22_CIOIN</name>
<comment type="subcellular location">
    <subcellularLocation>
        <location evidence="1">Membrane</location>
        <topology evidence="1">Single-pass membrane protein</topology>
    </subcellularLocation>
</comment>
<dbReference type="OMA" id="PLCHLHE"/>
<dbReference type="PANTHER" id="PTHR22722">
    <property type="entry name" value="LOW-DENSITY LIPOPROTEIN RECEPTOR-RELATED PROTEIN 2-RELATED"/>
    <property type="match status" value="1"/>
</dbReference>
<keyword evidence="3" id="KW-0254">Endocytosis</keyword>
<evidence type="ECO:0000256" key="6">
    <source>
        <dbReference type="ARBA" id="ARBA00022989"/>
    </source>
</evidence>
<dbReference type="PROSITE" id="PS50068">
    <property type="entry name" value="LDLRA_2"/>
    <property type="match status" value="5"/>
</dbReference>
<dbReference type="Ensembl" id="ENSCINT00000029962.2">
    <property type="protein sequence ID" value="ENSCINP00000029716.2"/>
    <property type="gene ID" value="ENSCING00000017654.2"/>
</dbReference>
<dbReference type="CDD" id="cd00112">
    <property type="entry name" value="LDLa"/>
    <property type="match status" value="5"/>
</dbReference>
<comment type="caution">
    <text evidence="11">Lacks conserved residue(s) required for the propagation of feature annotation.</text>
</comment>
<keyword evidence="5" id="KW-0677">Repeat</keyword>
<feature type="chain" id="PRO_5003350090" evidence="12">
    <location>
        <begin position="19"/>
        <end position="605"/>
    </location>
</feature>
<evidence type="ECO:0000256" key="2">
    <source>
        <dbReference type="ARBA" id="ARBA00022536"/>
    </source>
</evidence>
<feature type="disulfide bond" evidence="11">
    <location>
        <begin position="64"/>
        <end position="82"/>
    </location>
</feature>
<reference evidence="13" key="2">
    <citation type="submission" date="2025-08" db="UniProtKB">
        <authorList>
            <consortium name="Ensembl"/>
        </authorList>
    </citation>
    <scope>IDENTIFICATION</scope>
</reference>
<gene>
    <name evidence="13" type="primary">LOC101243466</name>
</gene>
<dbReference type="SMART" id="SM00135">
    <property type="entry name" value="LY"/>
    <property type="match status" value="2"/>
</dbReference>
<dbReference type="GO" id="GO:0016020">
    <property type="term" value="C:membrane"/>
    <property type="evidence" value="ECO:0007669"/>
    <property type="project" value="UniProtKB-SubCell"/>
</dbReference>
<dbReference type="GeneTree" id="ENSGT00940000165170"/>
<dbReference type="FunFam" id="4.10.400.10:FF:000300">
    <property type="entry name" value="low-density lipoprotein receptor 1"/>
    <property type="match status" value="1"/>
</dbReference>
<dbReference type="InParanoid" id="F6WZ22"/>
<feature type="disulfide bond" evidence="11">
    <location>
        <begin position="119"/>
        <end position="134"/>
    </location>
</feature>
<feature type="disulfide bond" evidence="11">
    <location>
        <begin position="57"/>
        <end position="69"/>
    </location>
</feature>
<dbReference type="STRING" id="7719.ENSCINP00000029716"/>
<feature type="disulfide bond" evidence="11">
    <location>
        <begin position="158"/>
        <end position="173"/>
    </location>
</feature>
<dbReference type="InterPro" id="IPR011042">
    <property type="entry name" value="6-blade_b-propeller_TolB-like"/>
</dbReference>
<feature type="signal peptide" evidence="12">
    <location>
        <begin position="1"/>
        <end position="18"/>
    </location>
</feature>
<dbReference type="HOGENOM" id="CLU_008163_4_0_1"/>
<keyword evidence="2" id="KW-0245">EGF-like domain</keyword>
<evidence type="ECO:0000256" key="3">
    <source>
        <dbReference type="ARBA" id="ARBA00022583"/>
    </source>
</evidence>
<dbReference type="AlphaFoldDB" id="F6WZ22"/>
<dbReference type="InterPro" id="IPR036055">
    <property type="entry name" value="LDL_receptor-like_sf"/>
</dbReference>
<dbReference type="GO" id="GO:0006897">
    <property type="term" value="P:endocytosis"/>
    <property type="evidence" value="ECO:0007669"/>
    <property type="project" value="UniProtKB-KW"/>
</dbReference>
<keyword evidence="10" id="KW-0325">Glycoprotein</keyword>
<evidence type="ECO:0000313" key="14">
    <source>
        <dbReference type="Proteomes" id="UP000008144"/>
    </source>
</evidence>
<dbReference type="PANTHER" id="PTHR22722:SF14">
    <property type="entry name" value="MEGALIN, ISOFORM A"/>
    <property type="match status" value="1"/>
</dbReference>
<evidence type="ECO:0000256" key="5">
    <source>
        <dbReference type="ARBA" id="ARBA00022737"/>
    </source>
</evidence>
<dbReference type="InterPro" id="IPR002172">
    <property type="entry name" value="LDrepeatLR_classA_rpt"/>
</dbReference>
<dbReference type="Pfam" id="PF00057">
    <property type="entry name" value="Ldl_recept_a"/>
    <property type="match status" value="4"/>
</dbReference>
<dbReference type="InterPro" id="IPR023415">
    <property type="entry name" value="LDLR_class-A_CS"/>
</dbReference>
<dbReference type="PRINTS" id="PR00261">
    <property type="entry name" value="LDLRECEPTOR"/>
</dbReference>
<evidence type="ECO:0000256" key="12">
    <source>
        <dbReference type="SAM" id="SignalP"/>
    </source>
</evidence>